<gene>
    <name evidence="18" type="primary">ilvB_1</name>
    <name evidence="18" type="ORF">CLMAG_29680</name>
</gene>
<dbReference type="GO" id="GO:0030976">
    <property type="term" value="F:thiamine pyrophosphate binding"/>
    <property type="evidence" value="ECO:0007669"/>
    <property type="project" value="UniProtKB-UniRule"/>
</dbReference>
<evidence type="ECO:0000256" key="2">
    <source>
        <dbReference type="ARBA" id="ARBA00005025"/>
    </source>
</evidence>
<keyword evidence="11 14" id="KW-0786">Thiamine pyrophosphate</keyword>
<evidence type="ECO:0000256" key="1">
    <source>
        <dbReference type="ARBA" id="ARBA00004974"/>
    </source>
</evidence>
<proteinExistence type="inferred from homology"/>
<comment type="cofactor">
    <cofactor evidence="14">
        <name>Mg(2+)</name>
        <dbReference type="ChEBI" id="CHEBI:18420"/>
    </cofactor>
    <text evidence="14">Binds 1 Mg(2+) ion per subunit.</text>
</comment>
<dbReference type="EMBL" id="LWAE01000003">
    <property type="protein sequence ID" value="KZL91210.1"/>
    <property type="molecule type" value="Genomic_DNA"/>
</dbReference>
<keyword evidence="6" id="KW-0285">Flavoprotein</keyword>
<accession>A0A162SG84</accession>
<feature type="domain" description="Thiamine pyrophosphate enzyme central" evidence="15">
    <location>
        <begin position="193"/>
        <end position="328"/>
    </location>
</feature>
<dbReference type="InterPro" id="IPR029035">
    <property type="entry name" value="DHS-like_NAD/FAD-binding_dom"/>
</dbReference>
<evidence type="ECO:0000256" key="7">
    <source>
        <dbReference type="ARBA" id="ARBA00022679"/>
    </source>
</evidence>
<dbReference type="InterPro" id="IPR029061">
    <property type="entry name" value="THDP-binding"/>
</dbReference>
<evidence type="ECO:0000256" key="6">
    <source>
        <dbReference type="ARBA" id="ARBA00022630"/>
    </source>
</evidence>
<dbReference type="InterPro" id="IPR012001">
    <property type="entry name" value="Thiamin_PyroP_enz_TPP-bd_dom"/>
</dbReference>
<evidence type="ECO:0000256" key="8">
    <source>
        <dbReference type="ARBA" id="ARBA00022723"/>
    </source>
</evidence>
<comment type="caution">
    <text evidence="18">The sequence shown here is derived from an EMBL/GenBank/DDBJ whole genome shotgun (WGS) entry which is preliminary data.</text>
</comment>
<dbReference type="GO" id="GO:0009099">
    <property type="term" value="P:L-valine biosynthetic process"/>
    <property type="evidence" value="ECO:0007669"/>
    <property type="project" value="UniProtKB-UniPathway"/>
</dbReference>
<evidence type="ECO:0000256" key="10">
    <source>
        <dbReference type="ARBA" id="ARBA00022842"/>
    </source>
</evidence>
<dbReference type="InterPro" id="IPR011766">
    <property type="entry name" value="TPP_enzyme_TPP-bd"/>
</dbReference>
<dbReference type="PANTHER" id="PTHR18968">
    <property type="entry name" value="THIAMINE PYROPHOSPHATE ENZYMES"/>
    <property type="match status" value="1"/>
</dbReference>
<sequence length="554" mass="60480">MKLQGAQVLLECLKEQGVDTIFGYPGGAVLPIYDALYNTREITHILTAHEQGATHAADGYARSTGKVGVVIATSGPGATNTVTGIATAYGDSVPLLVFTGQVSQSLIGRDSFQEVNIVEITKSITKKNYIVTDPNELVSTIREAFKTAISGRPGPVLVDLPKDIQVAEIDYNFEESKVAMENLEYTNEYAENINDAAKYINESCKPVIYVGGGVVKSNASELLRKFVEKINAPVSCSLMGMGAFSGDHENYMGMIGMHGSKCSNLAVSKCDVLIAVGARFSDRVISKVEAFAPNAKIIHIDIDSKELGKNIDIDVPLKGDIKDVLSSLIERVDKKENISWMDQIKEWQKIKPAEQKNEYSVSPKHVIEKLQELIKDNFIITTEVGQNQIWTAQYFKFTEPRTLVTSGGLGTMGFGLPAAIGAAVGNPNTKVINVAGDGSFKMNAHELVTVAKYQIPIVQLVLNNHVLGMVYQWQELFFQGHFSHTKFGDEVDLMKLGNAYGIKTMKIRNNEEVEEVLKEALALNKPVIVECDINKNEKVLPIVPPGAPITESIG</sequence>
<dbReference type="CDD" id="cd07035">
    <property type="entry name" value="TPP_PYR_POX_like"/>
    <property type="match status" value="1"/>
</dbReference>
<dbReference type="Pfam" id="PF02775">
    <property type="entry name" value="TPP_enzyme_C"/>
    <property type="match status" value="1"/>
</dbReference>
<dbReference type="Proteomes" id="UP000076603">
    <property type="component" value="Unassembled WGS sequence"/>
</dbReference>
<comment type="similarity">
    <text evidence="3 14">Belongs to the TPP enzyme family.</text>
</comment>
<dbReference type="Gene3D" id="3.40.50.1220">
    <property type="entry name" value="TPP-binding domain"/>
    <property type="match status" value="1"/>
</dbReference>
<evidence type="ECO:0000259" key="15">
    <source>
        <dbReference type="Pfam" id="PF00205"/>
    </source>
</evidence>
<reference evidence="18 19" key="1">
    <citation type="submission" date="2016-04" db="EMBL/GenBank/DDBJ databases">
        <title>Genome sequence of Clostridium magnum DSM 2767.</title>
        <authorList>
            <person name="Poehlein A."/>
            <person name="Uhlig R."/>
            <person name="Fischer R."/>
            <person name="Bahl H."/>
            <person name="Daniel R."/>
        </authorList>
    </citation>
    <scope>NUCLEOTIDE SEQUENCE [LARGE SCALE GENOMIC DNA]</scope>
    <source>
        <strain evidence="18 19">DSM 2767</strain>
    </source>
</reference>
<keyword evidence="9" id="KW-0274">FAD</keyword>
<dbReference type="Pfam" id="PF00205">
    <property type="entry name" value="TPP_enzyme_M"/>
    <property type="match status" value="1"/>
</dbReference>
<evidence type="ECO:0000256" key="14">
    <source>
        <dbReference type="RuleBase" id="RU003591"/>
    </source>
</evidence>
<dbReference type="InterPro" id="IPR000399">
    <property type="entry name" value="TPP-bd_CS"/>
</dbReference>
<dbReference type="SUPFAM" id="SSF52518">
    <property type="entry name" value="Thiamin diphosphate-binding fold (THDP-binding)"/>
    <property type="match status" value="2"/>
</dbReference>
<keyword evidence="10 14" id="KW-0460">Magnesium</keyword>
<evidence type="ECO:0000256" key="13">
    <source>
        <dbReference type="ARBA" id="ARBA00048670"/>
    </source>
</evidence>
<dbReference type="RefSeq" id="WP_066623574.1">
    <property type="nucleotide sequence ID" value="NZ_FQXL01000027.1"/>
</dbReference>
<dbReference type="GO" id="GO:0005948">
    <property type="term" value="C:acetolactate synthase complex"/>
    <property type="evidence" value="ECO:0007669"/>
    <property type="project" value="TreeGrafter"/>
</dbReference>
<evidence type="ECO:0000259" key="17">
    <source>
        <dbReference type="Pfam" id="PF02776"/>
    </source>
</evidence>
<dbReference type="PROSITE" id="PS00187">
    <property type="entry name" value="TPP_ENZYMES"/>
    <property type="match status" value="1"/>
</dbReference>
<dbReference type="InterPro" id="IPR012846">
    <property type="entry name" value="Acetolactate_synth_lsu"/>
</dbReference>
<evidence type="ECO:0000256" key="3">
    <source>
        <dbReference type="ARBA" id="ARBA00007812"/>
    </source>
</evidence>
<keyword evidence="8 14" id="KW-0479">Metal-binding</keyword>
<dbReference type="GO" id="GO:0003984">
    <property type="term" value="F:acetolactate synthase activity"/>
    <property type="evidence" value="ECO:0007669"/>
    <property type="project" value="UniProtKB-EC"/>
</dbReference>
<dbReference type="Gene3D" id="3.40.50.970">
    <property type="match status" value="2"/>
</dbReference>
<dbReference type="FunFam" id="3.40.50.970:FF:000016">
    <property type="entry name" value="Acetolactate synthase"/>
    <property type="match status" value="1"/>
</dbReference>
<dbReference type="InterPro" id="IPR012000">
    <property type="entry name" value="Thiamin_PyroP_enz_cen_dom"/>
</dbReference>
<dbReference type="EC" id="2.2.1.6" evidence="4 14"/>
<dbReference type="GO" id="GO:0009097">
    <property type="term" value="P:isoleucine biosynthetic process"/>
    <property type="evidence" value="ECO:0007669"/>
    <property type="project" value="UniProtKB-UniPathway"/>
</dbReference>
<dbReference type="AlphaFoldDB" id="A0A162SG84"/>
<protein>
    <recommendedName>
        <fullName evidence="4 14">Acetolactate synthase</fullName>
        <ecNumber evidence="4 14">2.2.1.6</ecNumber>
    </recommendedName>
</protein>
<dbReference type="SUPFAM" id="SSF52467">
    <property type="entry name" value="DHS-like NAD/FAD-binding domain"/>
    <property type="match status" value="1"/>
</dbReference>
<dbReference type="Pfam" id="PF02776">
    <property type="entry name" value="TPP_enzyme_N"/>
    <property type="match status" value="1"/>
</dbReference>
<comment type="catalytic activity">
    <reaction evidence="13 14">
        <text>2 pyruvate + H(+) = (2S)-2-acetolactate + CO2</text>
        <dbReference type="Rhea" id="RHEA:25249"/>
        <dbReference type="ChEBI" id="CHEBI:15361"/>
        <dbReference type="ChEBI" id="CHEBI:15378"/>
        <dbReference type="ChEBI" id="CHEBI:16526"/>
        <dbReference type="ChEBI" id="CHEBI:58476"/>
        <dbReference type="EC" id="2.2.1.6"/>
    </reaction>
</comment>
<dbReference type="GO" id="GO:0000287">
    <property type="term" value="F:magnesium ion binding"/>
    <property type="evidence" value="ECO:0007669"/>
    <property type="project" value="UniProtKB-UniRule"/>
</dbReference>
<evidence type="ECO:0000256" key="12">
    <source>
        <dbReference type="ARBA" id="ARBA00023304"/>
    </source>
</evidence>
<comment type="pathway">
    <text evidence="1 14">Amino-acid biosynthesis; L-isoleucine biosynthesis; L-isoleucine from 2-oxobutanoate: step 1/4.</text>
</comment>
<dbReference type="PATRIC" id="fig|1121326.3.peg.2991"/>
<keyword evidence="12 14" id="KW-0100">Branched-chain amino acid biosynthesis</keyword>
<dbReference type="OrthoDB" id="4494979at2"/>
<keyword evidence="19" id="KW-1185">Reference proteome</keyword>
<name>A0A162SG84_9CLOT</name>
<keyword evidence="5 14" id="KW-0028">Amino-acid biosynthesis</keyword>
<keyword evidence="7 14" id="KW-0808">Transferase</keyword>
<dbReference type="UniPathway" id="UPA00047">
    <property type="reaction ID" value="UER00055"/>
</dbReference>
<dbReference type="PANTHER" id="PTHR18968:SF13">
    <property type="entry name" value="ACETOLACTATE SYNTHASE CATALYTIC SUBUNIT, MITOCHONDRIAL"/>
    <property type="match status" value="1"/>
</dbReference>
<dbReference type="FunFam" id="3.40.50.970:FF:000007">
    <property type="entry name" value="Acetolactate synthase"/>
    <property type="match status" value="1"/>
</dbReference>
<dbReference type="CDD" id="cd02015">
    <property type="entry name" value="TPP_AHAS"/>
    <property type="match status" value="1"/>
</dbReference>
<comment type="pathway">
    <text evidence="2 14">Amino-acid biosynthesis; L-valine biosynthesis; L-valine from pyruvate: step 1/4.</text>
</comment>
<feature type="domain" description="Thiamine pyrophosphate enzyme TPP-binding" evidence="16">
    <location>
        <begin position="384"/>
        <end position="531"/>
    </location>
</feature>
<dbReference type="GO" id="GO:0050660">
    <property type="term" value="F:flavin adenine dinucleotide binding"/>
    <property type="evidence" value="ECO:0007669"/>
    <property type="project" value="InterPro"/>
</dbReference>
<dbReference type="NCBIfam" id="TIGR00118">
    <property type="entry name" value="acolac_lg"/>
    <property type="match status" value="1"/>
</dbReference>
<evidence type="ECO:0000313" key="19">
    <source>
        <dbReference type="Proteomes" id="UP000076603"/>
    </source>
</evidence>
<dbReference type="UniPathway" id="UPA00049">
    <property type="reaction ID" value="UER00059"/>
</dbReference>
<evidence type="ECO:0000256" key="4">
    <source>
        <dbReference type="ARBA" id="ARBA00013145"/>
    </source>
</evidence>
<evidence type="ECO:0000256" key="9">
    <source>
        <dbReference type="ARBA" id="ARBA00022827"/>
    </source>
</evidence>
<evidence type="ECO:0000256" key="5">
    <source>
        <dbReference type="ARBA" id="ARBA00022605"/>
    </source>
</evidence>
<comment type="cofactor">
    <cofactor evidence="14">
        <name>thiamine diphosphate</name>
        <dbReference type="ChEBI" id="CHEBI:58937"/>
    </cofactor>
    <text evidence="14">Binds 1 thiamine pyrophosphate per subunit.</text>
</comment>
<evidence type="ECO:0000313" key="18">
    <source>
        <dbReference type="EMBL" id="KZL91210.1"/>
    </source>
</evidence>
<dbReference type="InterPro" id="IPR045229">
    <property type="entry name" value="TPP_enz"/>
</dbReference>
<dbReference type="FunFam" id="3.40.50.1220:FF:000008">
    <property type="entry name" value="Acetolactate synthase"/>
    <property type="match status" value="1"/>
</dbReference>
<evidence type="ECO:0000256" key="11">
    <source>
        <dbReference type="ARBA" id="ARBA00023052"/>
    </source>
</evidence>
<organism evidence="18 19">
    <name type="scientific">Clostridium magnum DSM 2767</name>
    <dbReference type="NCBI Taxonomy" id="1121326"/>
    <lineage>
        <taxon>Bacteria</taxon>
        <taxon>Bacillati</taxon>
        <taxon>Bacillota</taxon>
        <taxon>Clostridia</taxon>
        <taxon>Eubacteriales</taxon>
        <taxon>Clostridiaceae</taxon>
        <taxon>Clostridium</taxon>
    </lineage>
</organism>
<evidence type="ECO:0000259" key="16">
    <source>
        <dbReference type="Pfam" id="PF02775"/>
    </source>
</evidence>
<dbReference type="STRING" id="1121326.CLMAG_29680"/>
<dbReference type="InterPro" id="IPR039368">
    <property type="entry name" value="AHAS_TPP"/>
</dbReference>
<feature type="domain" description="Thiamine pyrophosphate enzyme N-terminal TPP-binding" evidence="17">
    <location>
        <begin position="4"/>
        <end position="119"/>
    </location>
</feature>